<organism evidence="1">
    <name type="scientific">Arundo donax</name>
    <name type="common">Giant reed</name>
    <name type="synonym">Donax arundinaceus</name>
    <dbReference type="NCBI Taxonomy" id="35708"/>
    <lineage>
        <taxon>Eukaryota</taxon>
        <taxon>Viridiplantae</taxon>
        <taxon>Streptophyta</taxon>
        <taxon>Embryophyta</taxon>
        <taxon>Tracheophyta</taxon>
        <taxon>Spermatophyta</taxon>
        <taxon>Magnoliopsida</taxon>
        <taxon>Liliopsida</taxon>
        <taxon>Poales</taxon>
        <taxon>Poaceae</taxon>
        <taxon>PACMAD clade</taxon>
        <taxon>Arundinoideae</taxon>
        <taxon>Arundineae</taxon>
        <taxon>Arundo</taxon>
    </lineage>
</organism>
<dbReference type="AlphaFoldDB" id="A0A0A9A684"/>
<proteinExistence type="predicted"/>
<reference evidence="1" key="1">
    <citation type="submission" date="2014-09" db="EMBL/GenBank/DDBJ databases">
        <authorList>
            <person name="Magalhaes I.L.F."/>
            <person name="Oliveira U."/>
            <person name="Santos F.R."/>
            <person name="Vidigal T.H.D.A."/>
            <person name="Brescovit A.D."/>
            <person name="Santos A.J."/>
        </authorList>
    </citation>
    <scope>NUCLEOTIDE SEQUENCE</scope>
    <source>
        <tissue evidence="1">Shoot tissue taken approximately 20 cm above the soil surface</tissue>
    </source>
</reference>
<reference evidence="1" key="2">
    <citation type="journal article" date="2015" name="Data Brief">
        <title>Shoot transcriptome of the giant reed, Arundo donax.</title>
        <authorList>
            <person name="Barrero R.A."/>
            <person name="Guerrero F.D."/>
            <person name="Moolhuijzen P."/>
            <person name="Goolsby J.A."/>
            <person name="Tidwell J."/>
            <person name="Bellgard S.E."/>
            <person name="Bellgard M.I."/>
        </authorList>
    </citation>
    <scope>NUCLEOTIDE SEQUENCE</scope>
    <source>
        <tissue evidence="1">Shoot tissue taken approximately 20 cm above the soil surface</tissue>
    </source>
</reference>
<name>A0A0A9A684_ARUDO</name>
<sequence>MAPIQSKALFGDELDHDNLV</sequence>
<protein>
    <submittedName>
        <fullName evidence="1">Uncharacterized protein</fullName>
    </submittedName>
</protein>
<evidence type="ECO:0000313" key="1">
    <source>
        <dbReference type="EMBL" id="JAD44515.1"/>
    </source>
</evidence>
<accession>A0A0A9A684</accession>
<dbReference type="EMBL" id="GBRH01253380">
    <property type="protein sequence ID" value="JAD44515.1"/>
    <property type="molecule type" value="Transcribed_RNA"/>
</dbReference>